<feature type="domain" description="Thioesterase" evidence="4">
    <location>
        <begin position="17"/>
        <end position="238"/>
    </location>
</feature>
<comment type="catalytic activity">
    <reaction evidence="3">
        <text>a fatty acyl-CoA + H2O = a fatty acid + CoA + H(+)</text>
        <dbReference type="Rhea" id="RHEA:16781"/>
        <dbReference type="ChEBI" id="CHEBI:15377"/>
        <dbReference type="ChEBI" id="CHEBI:15378"/>
        <dbReference type="ChEBI" id="CHEBI:28868"/>
        <dbReference type="ChEBI" id="CHEBI:57287"/>
        <dbReference type="ChEBI" id="CHEBI:77636"/>
    </reaction>
</comment>
<dbReference type="OrthoDB" id="8480037at2"/>
<evidence type="ECO:0000256" key="2">
    <source>
        <dbReference type="ARBA" id="ARBA00015007"/>
    </source>
</evidence>
<dbReference type="InterPro" id="IPR029058">
    <property type="entry name" value="AB_hydrolase_fold"/>
</dbReference>
<accession>A0A3S3BF78</accession>
<dbReference type="EMBL" id="RKLP01000004">
    <property type="protein sequence ID" value="RVW09929.1"/>
    <property type="molecule type" value="Genomic_DNA"/>
</dbReference>
<gene>
    <name evidence="5" type="ORF">EGT67_10170</name>
</gene>
<organism evidence="5 6">
    <name type="scientific">Prescottella agglutinans</name>
    <dbReference type="NCBI Taxonomy" id="1644129"/>
    <lineage>
        <taxon>Bacteria</taxon>
        <taxon>Bacillati</taxon>
        <taxon>Actinomycetota</taxon>
        <taxon>Actinomycetes</taxon>
        <taxon>Mycobacteriales</taxon>
        <taxon>Nocardiaceae</taxon>
        <taxon>Prescottella</taxon>
    </lineage>
</organism>
<comment type="caution">
    <text evidence="5">The sequence shown here is derived from an EMBL/GenBank/DDBJ whole genome shotgun (WGS) entry which is preliminary data.</text>
</comment>
<dbReference type="InterPro" id="IPR001031">
    <property type="entry name" value="Thioesterase"/>
</dbReference>
<evidence type="ECO:0000259" key="4">
    <source>
        <dbReference type="Pfam" id="PF00975"/>
    </source>
</evidence>
<protein>
    <recommendedName>
        <fullName evidence="2">Thioesterase TesA</fullName>
    </recommendedName>
</protein>
<reference evidence="5 6" key="1">
    <citation type="submission" date="2018-11" db="EMBL/GenBank/DDBJ databases">
        <title>Rhodococcus spongicola sp. nov. and Rhodococcus xishaensis sp. nov. from marine sponges.</title>
        <authorList>
            <person name="Li L."/>
            <person name="Lin H.W."/>
        </authorList>
    </citation>
    <scope>NUCLEOTIDE SEQUENCE [LARGE SCALE GENOMIC DNA]</scope>
    <source>
        <strain evidence="5 6">CCTCC AB2014297</strain>
    </source>
</reference>
<evidence type="ECO:0000256" key="1">
    <source>
        <dbReference type="ARBA" id="ARBA00007169"/>
    </source>
</evidence>
<dbReference type="AlphaFoldDB" id="A0A3S3BF78"/>
<dbReference type="Proteomes" id="UP000286208">
    <property type="component" value="Unassembled WGS sequence"/>
</dbReference>
<dbReference type="Gene3D" id="3.40.50.1820">
    <property type="entry name" value="alpha/beta hydrolase"/>
    <property type="match status" value="1"/>
</dbReference>
<evidence type="ECO:0000313" key="5">
    <source>
        <dbReference type="EMBL" id="RVW09929.1"/>
    </source>
</evidence>
<dbReference type="SUPFAM" id="SSF53474">
    <property type="entry name" value="alpha/beta-Hydrolases"/>
    <property type="match status" value="1"/>
</dbReference>
<dbReference type="PANTHER" id="PTHR11487">
    <property type="entry name" value="THIOESTERASE"/>
    <property type="match status" value="1"/>
</dbReference>
<dbReference type="PANTHER" id="PTHR11487:SF0">
    <property type="entry name" value="S-ACYL FATTY ACID SYNTHASE THIOESTERASE, MEDIUM CHAIN"/>
    <property type="match status" value="1"/>
</dbReference>
<proteinExistence type="inferred from homology"/>
<keyword evidence="6" id="KW-1185">Reference proteome</keyword>
<dbReference type="Pfam" id="PF00975">
    <property type="entry name" value="Thioesterase"/>
    <property type="match status" value="1"/>
</dbReference>
<dbReference type="GO" id="GO:0008610">
    <property type="term" value="P:lipid biosynthetic process"/>
    <property type="evidence" value="ECO:0007669"/>
    <property type="project" value="TreeGrafter"/>
</dbReference>
<dbReference type="InterPro" id="IPR012223">
    <property type="entry name" value="TEII"/>
</dbReference>
<comment type="similarity">
    <text evidence="1">Belongs to the thioesterase family.</text>
</comment>
<evidence type="ECO:0000313" key="6">
    <source>
        <dbReference type="Proteomes" id="UP000286208"/>
    </source>
</evidence>
<sequence length="254" mass="27198">MGCTPYLDPPATDAPLRLFCFPHAGGAASVYRDWQRALTPHVSVWPVQLPGRGGRADDPRFVDLDALLDDLETELSEALSVPHAFFGHSMGALVAYGLARRRRAAGHPLPRALLLSAYSAPHLAAPVPPVAHLDDAGLARLLVEIGGLPEPVLGRPECLAQALPVVRDDLRLCAGHRDGGAPPLECPVHVYGAESDPLVGELDLRAWDRHTTDLREVRILPGGHFYLHDSPGELLGLLRSALRACPADRPVGVG</sequence>
<evidence type="ECO:0000256" key="3">
    <source>
        <dbReference type="ARBA" id="ARBA00024293"/>
    </source>
</evidence>
<name>A0A3S3BF78_9NOCA</name>